<evidence type="ECO:0000313" key="1">
    <source>
        <dbReference type="EMBL" id="KRR20295.1"/>
    </source>
</evidence>
<name>A0A0R3MJ78_9BRAD</name>
<dbReference type="RefSeq" id="WP_057860658.1">
    <property type="nucleotide sequence ID" value="NZ_LLYB01000089.1"/>
</dbReference>
<dbReference type="AlphaFoldDB" id="A0A0R3MJ78"/>
<gene>
    <name evidence="1" type="ORF">CQ14_29690</name>
</gene>
<reference evidence="1 2" key="1">
    <citation type="submission" date="2014-03" db="EMBL/GenBank/DDBJ databases">
        <title>Bradyrhizobium valentinum sp. nov., isolated from effective nodules of Lupinus mariae-josephae, a lupine endemic of basic-lime soils in Eastern Spain.</title>
        <authorList>
            <person name="Duran D."/>
            <person name="Rey L."/>
            <person name="Navarro A."/>
            <person name="Busquets A."/>
            <person name="Imperial J."/>
            <person name="Ruiz-Argueso T."/>
        </authorList>
    </citation>
    <scope>NUCLEOTIDE SEQUENCE [LARGE SCALE GENOMIC DNA]</scope>
    <source>
        <strain evidence="1 2">CCBAU 23086</strain>
    </source>
</reference>
<comment type="caution">
    <text evidence="1">The sequence shown here is derived from an EMBL/GenBank/DDBJ whole genome shotgun (WGS) entry which is preliminary data.</text>
</comment>
<dbReference type="OrthoDB" id="8238788at2"/>
<accession>A0A0R3MJ78</accession>
<proteinExistence type="predicted"/>
<dbReference type="Pfam" id="PF08988">
    <property type="entry name" value="T3SS_needle_E"/>
    <property type="match status" value="1"/>
</dbReference>
<sequence>MINGEKESIVLELEKKLLNDVDGSSRAAINEDLQNWRRSLKRDIDSGVTMRQFEALQALLDAIDCATEVVDATWMGHHREIVR</sequence>
<organism evidence="1 2">
    <name type="scientific">Bradyrhizobium lablabi</name>
    <dbReference type="NCBI Taxonomy" id="722472"/>
    <lineage>
        <taxon>Bacteria</taxon>
        <taxon>Pseudomonadati</taxon>
        <taxon>Pseudomonadota</taxon>
        <taxon>Alphaproteobacteria</taxon>
        <taxon>Hyphomicrobiales</taxon>
        <taxon>Nitrobacteraceae</taxon>
        <taxon>Bradyrhizobium</taxon>
    </lineage>
</organism>
<dbReference type="InterPro" id="IPR012671">
    <property type="entry name" value="T3SS_PscE/YscE"/>
</dbReference>
<dbReference type="NCBIfam" id="TIGR02501">
    <property type="entry name" value="type_III_yscE"/>
    <property type="match status" value="1"/>
</dbReference>
<evidence type="ECO:0000313" key="2">
    <source>
        <dbReference type="Proteomes" id="UP000051660"/>
    </source>
</evidence>
<dbReference type="Gene3D" id="1.20.5.420">
    <property type="entry name" value="Immunoglobulin FC, subunit C"/>
    <property type="match status" value="1"/>
</dbReference>
<protein>
    <submittedName>
        <fullName evidence="1">Uncharacterized protein</fullName>
    </submittedName>
</protein>
<dbReference type="EMBL" id="LLYB01000089">
    <property type="protein sequence ID" value="KRR20295.1"/>
    <property type="molecule type" value="Genomic_DNA"/>
</dbReference>
<dbReference type="Proteomes" id="UP000051660">
    <property type="component" value="Unassembled WGS sequence"/>
</dbReference>